<keyword evidence="4" id="KW-1185">Reference proteome</keyword>
<dbReference type="STRING" id="77044.A0A1W2TQ70"/>
<dbReference type="EMBL" id="DF977495">
    <property type="protein sequence ID" value="GAP90577.1"/>
    <property type="molecule type" value="Genomic_DNA"/>
</dbReference>
<dbReference type="Pfam" id="PF07993">
    <property type="entry name" value="NAD_binding_4"/>
    <property type="match status" value="1"/>
</dbReference>
<dbReference type="InterPro" id="IPR036291">
    <property type="entry name" value="NAD(P)-bd_dom_sf"/>
</dbReference>
<dbReference type="InterPro" id="IPR001509">
    <property type="entry name" value="Epimerase_deHydtase"/>
</dbReference>
<evidence type="ECO:0000259" key="2">
    <source>
        <dbReference type="Pfam" id="PF07993"/>
    </source>
</evidence>
<dbReference type="InterPro" id="IPR013120">
    <property type="entry name" value="FAR_NAD-bd"/>
</dbReference>
<dbReference type="PANTHER" id="PTHR48079:SF6">
    <property type="entry name" value="NAD(P)-BINDING DOMAIN-CONTAINING PROTEIN-RELATED"/>
    <property type="match status" value="1"/>
</dbReference>
<feature type="domain" description="NAD-dependent epimerase/dehydratase" evidence="1">
    <location>
        <begin position="169"/>
        <end position="249"/>
    </location>
</feature>
<dbReference type="OrthoDB" id="10262413at2759"/>
<dbReference type="Gene3D" id="3.40.50.720">
    <property type="entry name" value="NAD(P)-binding Rossmann-like Domain"/>
    <property type="match status" value="1"/>
</dbReference>
<dbReference type="Pfam" id="PF01370">
    <property type="entry name" value="Epimerase"/>
    <property type="match status" value="1"/>
</dbReference>
<accession>A0A1W2TQ70</accession>
<dbReference type="OMA" id="WLEYSQL"/>
<sequence>MSAVTPPPRILLTGATGFIGGSILTQLLESTAPTLRSAPITCLVRGADRAAKLAAAYGDRVNPVLYNDLDDLETTAVVAAQHDVVISTTLGYHVASALALQEGLARRKRAHPGTQPWLIHTSGTSNVGSRPVSGAWLDNDSAQGGIFDDAVDDVYGYEAARNVVEPYIQRTTELSVVNSGLELDVRTLVIMPPTIYGVGSGMFNKRSIQIPAFVTTALDNGRAVMIGDGEGIWDNVHVQDLAALYEIVALRALDGDGKGLPWGRKGIIFASNGRHSWGDIAQRVAHACQEAGALPDAIVESLGLTEATKLFVRSYLGEADEMMVELGLASSAKTIPTVALSLGWKPARGEAEWRQGFRDDVDIILKERRDKRA</sequence>
<dbReference type="GO" id="GO:0005737">
    <property type="term" value="C:cytoplasm"/>
    <property type="evidence" value="ECO:0007669"/>
    <property type="project" value="TreeGrafter"/>
</dbReference>
<dbReference type="InterPro" id="IPR051783">
    <property type="entry name" value="NAD(P)-dependent_oxidoreduct"/>
</dbReference>
<evidence type="ECO:0000313" key="4">
    <source>
        <dbReference type="Proteomes" id="UP000054516"/>
    </source>
</evidence>
<feature type="domain" description="Thioester reductase (TE)" evidence="2">
    <location>
        <begin position="12"/>
        <end position="51"/>
    </location>
</feature>
<proteinExistence type="predicted"/>
<dbReference type="GO" id="GO:0004029">
    <property type="term" value="F:aldehyde dehydrogenase (NAD+) activity"/>
    <property type="evidence" value="ECO:0007669"/>
    <property type="project" value="TreeGrafter"/>
</dbReference>
<dbReference type="PANTHER" id="PTHR48079">
    <property type="entry name" value="PROTEIN YEEZ"/>
    <property type="match status" value="1"/>
</dbReference>
<name>A0A1W2TQ70_ROSNE</name>
<evidence type="ECO:0000259" key="1">
    <source>
        <dbReference type="Pfam" id="PF01370"/>
    </source>
</evidence>
<dbReference type="SUPFAM" id="SSF51735">
    <property type="entry name" value="NAD(P)-binding Rossmann-fold domains"/>
    <property type="match status" value="1"/>
</dbReference>
<protein>
    <submittedName>
        <fullName evidence="3">Putative NAD dependent epimerase dehydratase family protein</fullName>
    </submittedName>
</protein>
<reference evidence="3" key="1">
    <citation type="submission" date="2016-03" db="EMBL/GenBank/DDBJ databases">
        <title>Draft genome sequence of Rosellinia necatrix.</title>
        <authorList>
            <person name="Kanematsu S."/>
        </authorList>
    </citation>
    <scope>NUCLEOTIDE SEQUENCE [LARGE SCALE GENOMIC DNA]</scope>
    <source>
        <strain evidence="3">W97</strain>
    </source>
</reference>
<gene>
    <name evidence="3" type="ORF">SAMD00023353_5000720</name>
</gene>
<dbReference type="Proteomes" id="UP000054516">
    <property type="component" value="Unassembled WGS sequence"/>
</dbReference>
<dbReference type="AlphaFoldDB" id="A0A1W2TQ70"/>
<organism evidence="3">
    <name type="scientific">Rosellinia necatrix</name>
    <name type="common">White root-rot fungus</name>
    <dbReference type="NCBI Taxonomy" id="77044"/>
    <lineage>
        <taxon>Eukaryota</taxon>
        <taxon>Fungi</taxon>
        <taxon>Dikarya</taxon>
        <taxon>Ascomycota</taxon>
        <taxon>Pezizomycotina</taxon>
        <taxon>Sordariomycetes</taxon>
        <taxon>Xylariomycetidae</taxon>
        <taxon>Xylariales</taxon>
        <taxon>Xylariaceae</taxon>
        <taxon>Rosellinia</taxon>
    </lineage>
</organism>
<evidence type="ECO:0000313" key="3">
    <source>
        <dbReference type="EMBL" id="GAP90577.1"/>
    </source>
</evidence>